<proteinExistence type="predicted"/>
<organism evidence="1 2">
    <name type="scientific">Dovyalis caffra</name>
    <dbReference type="NCBI Taxonomy" id="77055"/>
    <lineage>
        <taxon>Eukaryota</taxon>
        <taxon>Viridiplantae</taxon>
        <taxon>Streptophyta</taxon>
        <taxon>Embryophyta</taxon>
        <taxon>Tracheophyta</taxon>
        <taxon>Spermatophyta</taxon>
        <taxon>Magnoliopsida</taxon>
        <taxon>eudicotyledons</taxon>
        <taxon>Gunneridae</taxon>
        <taxon>Pentapetalae</taxon>
        <taxon>rosids</taxon>
        <taxon>fabids</taxon>
        <taxon>Malpighiales</taxon>
        <taxon>Salicaceae</taxon>
        <taxon>Flacourtieae</taxon>
        <taxon>Dovyalis</taxon>
    </lineage>
</organism>
<protein>
    <submittedName>
        <fullName evidence="1">Uncharacterized protein</fullName>
    </submittedName>
</protein>
<dbReference type="AlphaFoldDB" id="A0AAV1SAN3"/>
<accession>A0AAV1SAN3</accession>
<evidence type="ECO:0000313" key="1">
    <source>
        <dbReference type="EMBL" id="CAK7347318.1"/>
    </source>
</evidence>
<dbReference type="EMBL" id="CAWUPB010001173">
    <property type="protein sequence ID" value="CAK7347318.1"/>
    <property type="molecule type" value="Genomic_DNA"/>
</dbReference>
<reference evidence="1 2" key="1">
    <citation type="submission" date="2024-01" db="EMBL/GenBank/DDBJ databases">
        <authorList>
            <person name="Waweru B."/>
        </authorList>
    </citation>
    <scope>NUCLEOTIDE SEQUENCE [LARGE SCALE GENOMIC DNA]</scope>
</reference>
<keyword evidence="2" id="KW-1185">Reference proteome</keyword>
<gene>
    <name evidence="1" type="ORF">DCAF_LOCUS20002</name>
</gene>
<dbReference type="Proteomes" id="UP001314170">
    <property type="component" value="Unassembled WGS sequence"/>
</dbReference>
<sequence>MEPAIDRNFLEFIKVPVFETSIILRKKKEKKRHEEEGKVLSNSFVHWITNVDILCTRVSDGHDSLPGHLFGLRAGDTVQYIKERDKKPGPNTRNLKTTSWDAYGKQLESFSPIEKEIDNRFSRIAHTIRCTVRFFLKLEDSPERRGHTMTWHLLIVSRPSIYYHVGLEEGRSALTNDANSKVTDQTRPDLCCIPP</sequence>
<evidence type="ECO:0000313" key="2">
    <source>
        <dbReference type="Proteomes" id="UP001314170"/>
    </source>
</evidence>
<name>A0AAV1SAN3_9ROSI</name>
<comment type="caution">
    <text evidence="1">The sequence shown here is derived from an EMBL/GenBank/DDBJ whole genome shotgun (WGS) entry which is preliminary data.</text>
</comment>